<dbReference type="Proteomes" id="UP000005990">
    <property type="component" value="Unassembled WGS sequence"/>
</dbReference>
<feature type="binding site" evidence="2">
    <location>
        <position position="123"/>
    </location>
    <ligand>
        <name>substrate</name>
    </ligand>
</feature>
<dbReference type="Gene3D" id="3.30.70.260">
    <property type="match status" value="1"/>
</dbReference>
<feature type="binding site" evidence="2">
    <location>
        <begin position="96"/>
        <end position="99"/>
    </location>
    <ligand>
        <name>substrate</name>
    </ligand>
</feature>
<dbReference type="HAMAP" id="MF_00170">
    <property type="entry name" value="Rib_5P_isom_A"/>
    <property type="match status" value="1"/>
</dbReference>
<dbReference type="PANTHER" id="PTHR11934:SF0">
    <property type="entry name" value="RIBOSE-5-PHOSPHATE ISOMERASE"/>
    <property type="match status" value="1"/>
</dbReference>
<dbReference type="PANTHER" id="PTHR11934">
    <property type="entry name" value="RIBOSE-5-PHOSPHATE ISOMERASE"/>
    <property type="match status" value="1"/>
</dbReference>
<dbReference type="GO" id="GO:0004751">
    <property type="term" value="F:ribose-5-phosphate isomerase activity"/>
    <property type="evidence" value="ECO:0007669"/>
    <property type="project" value="UniProtKB-UniRule"/>
</dbReference>
<dbReference type="UniPathway" id="UPA00115">
    <property type="reaction ID" value="UER00412"/>
</dbReference>
<dbReference type="SUPFAM" id="SSF75445">
    <property type="entry name" value="D-ribose-5-phosphate isomerase (RpiA), lid domain"/>
    <property type="match status" value="1"/>
</dbReference>
<feature type="binding site" evidence="2">
    <location>
        <begin position="26"/>
        <end position="29"/>
    </location>
    <ligand>
        <name>substrate</name>
    </ligand>
</feature>
<dbReference type="Gene3D" id="3.40.50.1360">
    <property type="match status" value="1"/>
</dbReference>
<dbReference type="NCBIfam" id="TIGR00021">
    <property type="entry name" value="rpiA"/>
    <property type="match status" value="1"/>
</dbReference>
<comment type="subunit">
    <text evidence="2">Homodimer.</text>
</comment>
<dbReference type="InterPro" id="IPR037171">
    <property type="entry name" value="NagB/RpiA_transferase-like"/>
</dbReference>
<comment type="function">
    <text evidence="2">Catalyzes the reversible conversion of ribose-5-phosphate to ribulose 5-phosphate.</text>
</comment>
<comment type="caution">
    <text evidence="3">The sequence shown here is derived from an EMBL/GenBank/DDBJ whole genome shotgun (WGS) entry which is preliminary data.</text>
</comment>
<dbReference type="InterPro" id="IPR004788">
    <property type="entry name" value="Ribose5P_isomerase_type_A"/>
</dbReference>
<dbReference type="GO" id="GO:0006014">
    <property type="term" value="P:D-ribose metabolic process"/>
    <property type="evidence" value="ECO:0007669"/>
    <property type="project" value="TreeGrafter"/>
</dbReference>
<feature type="binding site" evidence="2">
    <location>
        <begin position="83"/>
        <end position="86"/>
    </location>
    <ligand>
        <name>substrate</name>
    </ligand>
</feature>
<name>E4KNR2_9LACT</name>
<dbReference type="AlphaFoldDB" id="E4KNR2"/>
<protein>
    <recommendedName>
        <fullName evidence="2">Ribose-5-phosphate isomerase A</fullName>
        <ecNumber evidence="2">5.3.1.6</ecNumber>
    </recommendedName>
    <alternativeName>
        <fullName evidence="2">Phosphoriboisomerase A</fullName>
        <shortName evidence="2">PRI</shortName>
    </alternativeName>
</protein>
<evidence type="ECO:0000313" key="4">
    <source>
        <dbReference type="Proteomes" id="UP000005990"/>
    </source>
</evidence>
<keyword evidence="4" id="KW-1185">Reference proteome</keyword>
<dbReference type="InterPro" id="IPR020672">
    <property type="entry name" value="Ribose5P_isomerase_typA_subgr"/>
</dbReference>
<reference evidence="3 4" key="1">
    <citation type="submission" date="2010-10" db="EMBL/GenBank/DDBJ databases">
        <authorList>
            <person name="Durkin A.S."/>
            <person name="Madupu R."/>
            <person name="Torralba M."/>
            <person name="Gillis M."/>
            <person name="Methe B."/>
            <person name="Sutton G."/>
            <person name="Nelson K.E."/>
        </authorList>
    </citation>
    <scope>NUCLEOTIDE SEQUENCE [LARGE SCALE GENOMIC DNA]</scope>
    <source>
        <strain evidence="3 4">ACS-139-V-Col8</strain>
    </source>
</reference>
<comment type="similarity">
    <text evidence="2">Belongs to the ribose 5-phosphate isomerase family.</text>
</comment>
<accession>E4KNR2</accession>
<feature type="active site" description="Proton acceptor" evidence="2">
    <location>
        <position position="105"/>
    </location>
</feature>
<dbReference type="GO" id="GO:0005829">
    <property type="term" value="C:cytosol"/>
    <property type="evidence" value="ECO:0007669"/>
    <property type="project" value="TreeGrafter"/>
</dbReference>
<evidence type="ECO:0000313" key="3">
    <source>
        <dbReference type="EMBL" id="EFR31424.1"/>
    </source>
</evidence>
<gene>
    <name evidence="2 3" type="primary">rpiA</name>
    <name evidence="3" type="ORF">HMPREF9257_1106</name>
</gene>
<dbReference type="NCBIfam" id="NF001924">
    <property type="entry name" value="PRK00702.1"/>
    <property type="match status" value="1"/>
</dbReference>
<evidence type="ECO:0000256" key="2">
    <source>
        <dbReference type="HAMAP-Rule" id="MF_00170"/>
    </source>
</evidence>
<dbReference type="GO" id="GO:0009052">
    <property type="term" value="P:pentose-phosphate shunt, non-oxidative branch"/>
    <property type="evidence" value="ECO:0007669"/>
    <property type="project" value="UniProtKB-UniRule"/>
</dbReference>
<dbReference type="SUPFAM" id="SSF100950">
    <property type="entry name" value="NagB/RpiA/CoA transferase-like"/>
    <property type="match status" value="1"/>
</dbReference>
<dbReference type="EC" id="5.3.1.6" evidence="2"/>
<evidence type="ECO:0000256" key="1">
    <source>
        <dbReference type="ARBA" id="ARBA00023235"/>
    </source>
</evidence>
<comment type="catalytic activity">
    <reaction evidence="2">
        <text>aldehydo-D-ribose 5-phosphate = D-ribulose 5-phosphate</text>
        <dbReference type="Rhea" id="RHEA:14657"/>
        <dbReference type="ChEBI" id="CHEBI:58121"/>
        <dbReference type="ChEBI" id="CHEBI:58273"/>
        <dbReference type="EC" id="5.3.1.6"/>
    </reaction>
</comment>
<dbReference type="eggNOG" id="COG0120">
    <property type="taxonomic scope" value="Bacteria"/>
</dbReference>
<organism evidence="3 4">
    <name type="scientific">Eremococcus coleocola ACS-139-V-Col8</name>
    <dbReference type="NCBI Taxonomy" id="908337"/>
    <lineage>
        <taxon>Bacteria</taxon>
        <taxon>Bacillati</taxon>
        <taxon>Bacillota</taxon>
        <taxon>Bacilli</taxon>
        <taxon>Lactobacillales</taxon>
        <taxon>Aerococcaceae</taxon>
        <taxon>Eremococcus</taxon>
    </lineage>
</organism>
<keyword evidence="1 2" id="KW-0413">Isomerase</keyword>
<comment type="pathway">
    <text evidence="2">Carbohydrate degradation; pentose phosphate pathway; D-ribose 5-phosphate from D-ribulose 5-phosphate (non-oxidative stage): step 1/1.</text>
</comment>
<dbReference type="CDD" id="cd01398">
    <property type="entry name" value="RPI_A"/>
    <property type="match status" value="1"/>
</dbReference>
<dbReference type="OrthoDB" id="5870696at2"/>
<dbReference type="EMBL" id="AENN01000013">
    <property type="protein sequence ID" value="EFR31424.1"/>
    <property type="molecule type" value="Genomic_DNA"/>
</dbReference>
<dbReference type="RefSeq" id="WP_006418123.1">
    <property type="nucleotide sequence ID" value="NZ_AENN01000013.1"/>
</dbReference>
<dbReference type="Pfam" id="PF06026">
    <property type="entry name" value="Rib_5-P_isom_A"/>
    <property type="match status" value="1"/>
</dbReference>
<proteinExistence type="inferred from homology"/>
<dbReference type="STRING" id="908337.HMPREF9257_1106"/>
<sequence>MVNMKENAGKYAVSHVRDGMVVGLGTGSTAYYFIKELGQQIANGDLQAIRAVATSKESFQLGLDFGIDMVRIDDVEKVDLLVDGADEATLDFNGIKGGGGALLYEKILSLYSDRVIWIVSQDKIKDKLGAFPIAVEVIKFGAWKLFKTFHQAGMNPSFRKAGKDKLYCTDADNYIIDLHLGPTDDIQRLAFELKNMVGVVDHGLFLNIADMIIVGTSDGNIDEHHKKLDGSV</sequence>